<dbReference type="Gene3D" id="1.10.10.10">
    <property type="entry name" value="Winged helix-like DNA-binding domain superfamily/Winged helix DNA-binding domain"/>
    <property type="match status" value="1"/>
</dbReference>
<sequence>MPRRSVADIEPELRRFLRDLAPGERLPAERNLAERLTCSRQTLRSCLAELEKDGEIWRHVGQGTFRGSRPRQLPVRDTLLIEGATPPDVMQARMLLEPMVAAEAALLADASNVVLLREKVGAGRRARDRAACEQADDAFHRALAQISGNPILVGFLNYLSGVRRRVAWQREWERTYRRIGTQAFQTLHSDQHERIVDAIEQQDPEGASAFMTEHLETIRADMSETG</sequence>
<evidence type="ECO:0000256" key="2">
    <source>
        <dbReference type="ARBA" id="ARBA00023125"/>
    </source>
</evidence>
<keyword evidence="2" id="KW-0238">DNA-binding</keyword>
<dbReference type="Gene3D" id="1.20.120.530">
    <property type="entry name" value="GntR ligand-binding domain-like"/>
    <property type="match status" value="1"/>
</dbReference>
<dbReference type="PROSITE" id="PS50949">
    <property type="entry name" value="HTH_GNTR"/>
    <property type="match status" value="1"/>
</dbReference>
<dbReference type="SMART" id="SM00345">
    <property type="entry name" value="HTH_GNTR"/>
    <property type="match status" value="1"/>
</dbReference>
<protein>
    <submittedName>
        <fullName evidence="5">FCD domain-containing protein</fullName>
    </submittedName>
</protein>
<evidence type="ECO:0000313" key="5">
    <source>
        <dbReference type="EMBL" id="MXQ08941.1"/>
    </source>
</evidence>
<reference evidence="5 6" key="2">
    <citation type="submission" date="2020-03" db="EMBL/GenBank/DDBJ databases">
        <title>Kangsaoukella pontilimi gen. nov., sp. nov., a new member of the family Rhodobacteraceae isolated from a tidal mudflat.</title>
        <authorList>
            <person name="Kim I.S."/>
        </authorList>
    </citation>
    <scope>NUCLEOTIDE SEQUENCE [LARGE SCALE GENOMIC DNA]</scope>
    <source>
        <strain evidence="5 6">GH1-50</strain>
    </source>
</reference>
<feature type="domain" description="HTH gntR-type" evidence="4">
    <location>
        <begin position="3"/>
        <end position="69"/>
    </location>
</feature>
<dbReference type="Pfam" id="PF07729">
    <property type="entry name" value="FCD"/>
    <property type="match status" value="1"/>
</dbReference>
<dbReference type="InterPro" id="IPR036390">
    <property type="entry name" value="WH_DNA-bd_sf"/>
</dbReference>
<dbReference type="EMBL" id="WUPT01000002">
    <property type="protein sequence ID" value="MXQ08941.1"/>
    <property type="molecule type" value="Genomic_DNA"/>
</dbReference>
<dbReference type="SUPFAM" id="SSF48008">
    <property type="entry name" value="GntR ligand-binding domain-like"/>
    <property type="match status" value="1"/>
</dbReference>
<dbReference type="SUPFAM" id="SSF46785">
    <property type="entry name" value="Winged helix' DNA-binding domain"/>
    <property type="match status" value="1"/>
</dbReference>
<dbReference type="RefSeq" id="WP_160764826.1">
    <property type="nucleotide sequence ID" value="NZ_WUPT01000002.1"/>
</dbReference>
<keyword evidence="6" id="KW-1185">Reference proteome</keyword>
<dbReference type="InterPro" id="IPR036388">
    <property type="entry name" value="WH-like_DNA-bd_sf"/>
</dbReference>
<organism evidence="5 6">
    <name type="scientific">Kangsaoukella pontilimi</name>
    <dbReference type="NCBI Taxonomy" id="2691042"/>
    <lineage>
        <taxon>Bacteria</taxon>
        <taxon>Pseudomonadati</taxon>
        <taxon>Pseudomonadota</taxon>
        <taxon>Alphaproteobacteria</taxon>
        <taxon>Rhodobacterales</taxon>
        <taxon>Paracoccaceae</taxon>
        <taxon>Kangsaoukella</taxon>
    </lineage>
</organism>
<dbReference type="SMART" id="SM00895">
    <property type="entry name" value="FCD"/>
    <property type="match status" value="1"/>
</dbReference>
<dbReference type="AlphaFoldDB" id="A0A7C9J4S6"/>
<dbReference type="GO" id="GO:0003677">
    <property type="term" value="F:DNA binding"/>
    <property type="evidence" value="ECO:0007669"/>
    <property type="project" value="UniProtKB-KW"/>
</dbReference>
<dbReference type="InterPro" id="IPR011711">
    <property type="entry name" value="GntR_C"/>
</dbReference>
<accession>A0A7C9J4S6</accession>
<keyword evidence="1" id="KW-0805">Transcription regulation</keyword>
<dbReference type="PRINTS" id="PR00035">
    <property type="entry name" value="HTHGNTR"/>
</dbReference>
<evidence type="ECO:0000313" key="6">
    <source>
        <dbReference type="Proteomes" id="UP000480350"/>
    </source>
</evidence>
<dbReference type="PANTHER" id="PTHR43537">
    <property type="entry name" value="TRANSCRIPTIONAL REGULATOR, GNTR FAMILY"/>
    <property type="match status" value="1"/>
</dbReference>
<dbReference type="InterPro" id="IPR000524">
    <property type="entry name" value="Tscrpt_reg_HTH_GntR"/>
</dbReference>
<name>A0A7C9J4S6_9RHOB</name>
<comment type="caution">
    <text evidence="5">The sequence shown here is derived from an EMBL/GenBank/DDBJ whole genome shotgun (WGS) entry which is preliminary data.</text>
</comment>
<evidence type="ECO:0000259" key="4">
    <source>
        <dbReference type="PROSITE" id="PS50949"/>
    </source>
</evidence>
<dbReference type="Pfam" id="PF00392">
    <property type="entry name" value="GntR"/>
    <property type="match status" value="1"/>
</dbReference>
<dbReference type="PANTHER" id="PTHR43537:SF51">
    <property type="entry name" value="HTH-TYPE TRANSCRIPTIONAL REGULATOR LGOR-RELATED"/>
    <property type="match status" value="1"/>
</dbReference>
<evidence type="ECO:0000256" key="1">
    <source>
        <dbReference type="ARBA" id="ARBA00023015"/>
    </source>
</evidence>
<dbReference type="GO" id="GO:0003700">
    <property type="term" value="F:DNA-binding transcription factor activity"/>
    <property type="evidence" value="ECO:0007669"/>
    <property type="project" value="InterPro"/>
</dbReference>
<reference evidence="5 6" key="1">
    <citation type="submission" date="2019-12" db="EMBL/GenBank/DDBJ databases">
        <authorList>
            <person name="Lee S.D."/>
        </authorList>
    </citation>
    <scope>NUCLEOTIDE SEQUENCE [LARGE SCALE GENOMIC DNA]</scope>
    <source>
        <strain evidence="5 6">GH1-50</strain>
    </source>
</reference>
<dbReference type="InterPro" id="IPR008920">
    <property type="entry name" value="TF_FadR/GntR_C"/>
</dbReference>
<proteinExistence type="predicted"/>
<gene>
    <name evidence="5" type="ORF">GQ651_13910</name>
</gene>
<keyword evidence="3" id="KW-0804">Transcription</keyword>
<evidence type="ECO:0000256" key="3">
    <source>
        <dbReference type="ARBA" id="ARBA00023163"/>
    </source>
</evidence>
<dbReference type="Proteomes" id="UP000480350">
    <property type="component" value="Unassembled WGS sequence"/>
</dbReference>